<name>A0A139H5K6_9PEZI</name>
<dbReference type="InterPro" id="IPR051913">
    <property type="entry name" value="GH2_Domain-Containing"/>
</dbReference>
<comment type="similarity">
    <text evidence="1">Belongs to the glycosyl hydrolase 2 family.</text>
</comment>
<dbReference type="STRING" id="321146.A0A139H5K6"/>
<evidence type="ECO:0000259" key="5">
    <source>
        <dbReference type="Pfam" id="PF18565"/>
    </source>
</evidence>
<evidence type="ECO:0000313" key="6">
    <source>
        <dbReference type="EMBL" id="KXS97746.1"/>
    </source>
</evidence>
<dbReference type="PANTHER" id="PTHR42732:SF1">
    <property type="entry name" value="BETA-MANNOSIDASE"/>
    <property type="match status" value="1"/>
</dbReference>
<evidence type="ECO:0000256" key="1">
    <source>
        <dbReference type="ARBA" id="ARBA00007401"/>
    </source>
</evidence>
<dbReference type="InterPro" id="IPR040605">
    <property type="entry name" value="Glyco_hydro2_dom5"/>
</dbReference>
<feature type="domain" description="Glycoside hydrolase family 2" evidence="5">
    <location>
        <begin position="1"/>
        <end position="102"/>
    </location>
</feature>
<accession>A0A139H5K6</accession>
<keyword evidence="3" id="KW-0326">Glycosidase</keyword>
<dbReference type="Gene3D" id="2.60.40.10">
    <property type="entry name" value="Immunoglobulins"/>
    <property type="match status" value="1"/>
</dbReference>
<comment type="caution">
    <text evidence="6">The sequence shown here is derived from an EMBL/GenBank/DDBJ whole genome shotgun (WGS) entry which is preliminary data.</text>
</comment>
<gene>
    <name evidence="6" type="ORF">AC578_3196</name>
</gene>
<protein>
    <recommendedName>
        <fullName evidence="5">Glycoside hydrolase family 2 domain-containing protein</fullName>
    </recommendedName>
</protein>
<evidence type="ECO:0000256" key="3">
    <source>
        <dbReference type="ARBA" id="ARBA00023295"/>
    </source>
</evidence>
<dbReference type="AlphaFoldDB" id="A0A139H5K6"/>
<dbReference type="PANTHER" id="PTHR42732">
    <property type="entry name" value="BETA-GALACTOSIDASE"/>
    <property type="match status" value="1"/>
</dbReference>
<dbReference type="EMBL" id="LFZN01000134">
    <property type="protein sequence ID" value="KXS97746.1"/>
    <property type="molecule type" value="Genomic_DNA"/>
</dbReference>
<keyword evidence="7" id="KW-1185">Reference proteome</keyword>
<feature type="region of interest" description="Disordered" evidence="4">
    <location>
        <begin position="82"/>
        <end position="107"/>
    </location>
</feature>
<dbReference type="Pfam" id="PF18565">
    <property type="entry name" value="Glyco_hydro2_C5"/>
    <property type="match status" value="1"/>
</dbReference>
<proteinExistence type="inferred from homology"/>
<organism evidence="6 7">
    <name type="scientific">Pseudocercospora eumusae</name>
    <dbReference type="NCBI Taxonomy" id="321146"/>
    <lineage>
        <taxon>Eukaryota</taxon>
        <taxon>Fungi</taxon>
        <taxon>Dikarya</taxon>
        <taxon>Ascomycota</taxon>
        <taxon>Pezizomycotina</taxon>
        <taxon>Dothideomycetes</taxon>
        <taxon>Dothideomycetidae</taxon>
        <taxon>Mycosphaerellales</taxon>
        <taxon>Mycosphaerellaceae</taxon>
        <taxon>Pseudocercospora</taxon>
    </lineage>
</organism>
<dbReference type="InterPro" id="IPR013783">
    <property type="entry name" value="Ig-like_fold"/>
</dbReference>
<reference evidence="6 7" key="1">
    <citation type="submission" date="2015-07" db="EMBL/GenBank/DDBJ databases">
        <title>Comparative genomics of the Sigatoka disease complex on banana suggests a link between parallel evolutionary changes in Pseudocercospora fijiensis and Pseudocercospora eumusae and increased virulence on the banana host.</title>
        <authorList>
            <person name="Chang T.-C."/>
            <person name="Salvucci A."/>
            <person name="Crous P.W."/>
            <person name="Stergiopoulos I."/>
        </authorList>
    </citation>
    <scope>NUCLEOTIDE SEQUENCE [LARGE SCALE GENOMIC DNA]</scope>
    <source>
        <strain evidence="6 7">CBS 114824</strain>
    </source>
</reference>
<evidence type="ECO:0000256" key="2">
    <source>
        <dbReference type="ARBA" id="ARBA00022801"/>
    </source>
</evidence>
<keyword evidence="2" id="KW-0378">Hydrolase</keyword>
<sequence>MTADRTQVDSDGLDLSFLTIEVVDGSGTVVPRANNSVTFAIENGPEEIVAADDGDSTNFTPFASPTRTAFNGLALGIVRRRPGAGGSSSISATADGLREATTQLTLA</sequence>
<evidence type="ECO:0000313" key="7">
    <source>
        <dbReference type="Proteomes" id="UP000070133"/>
    </source>
</evidence>
<dbReference type="Proteomes" id="UP000070133">
    <property type="component" value="Unassembled WGS sequence"/>
</dbReference>
<dbReference type="InterPro" id="IPR008964">
    <property type="entry name" value="Invasin/intimin_cell_adhesion"/>
</dbReference>
<dbReference type="OrthoDB" id="408532at2759"/>
<dbReference type="GO" id="GO:0016798">
    <property type="term" value="F:hydrolase activity, acting on glycosyl bonds"/>
    <property type="evidence" value="ECO:0007669"/>
    <property type="project" value="UniProtKB-KW"/>
</dbReference>
<evidence type="ECO:0000256" key="4">
    <source>
        <dbReference type="SAM" id="MobiDB-lite"/>
    </source>
</evidence>
<dbReference type="SUPFAM" id="SSF49373">
    <property type="entry name" value="Invasin/intimin cell-adhesion fragments"/>
    <property type="match status" value="1"/>
</dbReference>